<dbReference type="PROSITE" id="PS51257">
    <property type="entry name" value="PROKAR_LIPOPROTEIN"/>
    <property type="match status" value="1"/>
</dbReference>
<keyword evidence="8" id="KW-0614">Plasmid</keyword>
<dbReference type="GO" id="GO:0046872">
    <property type="term" value="F:metal ion binding"/>
    <property type="evidence" value="ECO:0007669"/>
    <property type="project" value="UniProtKB-KW"/>
</dbReference>
<dbReference type="Proteomes" id="UP000255505">
    <property type="component" value="Plasmid II"/>
</dbReference>
<organism evidence="8 9">
    <name type="scientific">Cupriavidus taiwanensis</name>
    <dbReference type="NCBI Taxonomy" id="164546"/>
    <lineage>
        <taxon>Bacteria</taxon>
        <taxon>Pseudomonadati</taxon>
        <taxon>Pseudomonadota</taxon>
        <taxon>Betaproteobacteria</taxon>
        <taxon>Burkholderiales</taxon>
        <taxon>Burkholderiaceae</taxon>
        <taxon>Cupriavidus</taxon>
    </lineage>
</organism>
<evidence type="ECO:0000256" key="2">
    <source>
        <dbReference type="ARBA" id="ARBA00022487"/>
    </source>
</evidence>
<dbReference type="EMBL" id="LT991977">
    <property type="protein sequence ID" value="SPK75929.1"/>
    <property type="molecule type" value="Genomic_DNA"/>
</dbReference>
<dbReference type="RefSeq" id="WP_231942638.1">
    <property type="nucleotide sequence ID" value="NZ_JAYMSA010000003.1"/>
</dbReference>
<name>A0A375IQQ3_9BURK</name>
<dbReference type="InterPro" id="IPR029058">
    <property type="entry name" value="AB_hydrolase_fold"/>
</dbReference>
<keyword evidence="6" id="KW-0106">Calcium</keyword>
<dbReference type="PANTHER" id="PTHR33938">
    <property type="entry name" value="FERULOYL ESTERASE B-RELATED"/>
    <property type="match status" value="1"/>
</dbReference>
<keyword evidence="5" id="KW-0378">Hydrolase</keyword>
<protein>
    <submittedName>
        <fullName evidence="8">Tannase and feruloyl esterase</fullName>
    </submittedName>
</protein>
<dbReference type="PANTHER" id="PTHR33938:SF15">
    <property type="entry name" value="FERULOYL ESTERASE B-RELATED"/>
    <property type="match status" value="1"/>
</dbReference>
<evidence type="ECO:0000256" key="4">
    <source>
        <dbReference type="ARBA" id="ARBA00022729"/>
    </source>
</evidence>
<dbReference type="SMR" id="A0A375IQQ3"/>
<keyword evidence="2" id="KW-0719">Serine esterase</keyword>
<dbReference type="InterPro" id="IPR011118">
    <property type="entry name" value="Tannase/feruloyl_esterase"/>
</dbReference>
<evidence type="ECO:0000256" key="3">
    <source>
        <dbReference type="ARBA" id="ARBA00022723"/>
    </source>
</evidence>
<comment type="similarity">
    <text evidence="1">Belongs to the tannase family.</text>
</comment>
<reference evidence="8 9" key="1">
    <citation type="submission" date="2018-01" db="EMBL/GenBank/DDBJ databases">
        <authorList>
            <person name="Gaut B.S."/>
            <person name="Morton B.R."/>
            <person name="Clegg M.T."/>
            <person name="Duvall M.R."/>
        </authorList>
    </citation>
    <scope>NUCLEOTIDE SEQUENCE [LARGE SCALE GENOMIC DNA]</scope>
    <source>
        <strain evidence="8">Cupriavidus taiwanensis LMG 19425</strain>
        <plasmid evidence="9">Plasmid ii</plasmid>
    </source>
</reference>
<keyword evidence="4" id="KW-0732">Signal</keyword>
<dbReference type="AlphaFoldDB" id="A0A375IQQ3"/>
<dbReference type="GO" id="GO:0052689">
    <property type="term" value="F:carboxylic ester hydrolase activity"/>
    <property type="evidence" value="ECO:0007669"/>
    <property type="project" value="UniProtKB-KW"/>
</dbReference>
<dbReference type="Pfam" id="PF07519">
    <property type="entry name" value="Tannase"/>
    <property type="match status" value="1"/>
</dbReference>
<geneLocation type="plasmid" evidence="8">
    <name>II</name>
</geneLocation>
<dbReference type="SUPFAM" id="SSF53474">
    <property type="entry name" value="alpha/beta-Hydrolases"/>
    <property type="match status" value="1"/>
</dbReference>
<sequence length="524" mass="56153">MRHTEISRSLFLFVGSAAVIGSLGGCGGSDENKAAAAPPPSDSTAIATPQTTCSDFLGQTIEGATVTKAQVVPAANGVPERCTVLAQMPQDLQFEVNLPTSWNMRTVFLGGGGFDGSITRLPNGSNSPNIAERGFATIATNHGHTSANTQAWALDSEMLNEYAYLAVPRVLPAAKAIMQTYYGAQPVSSAKIIYEGCSGGGRQGLIQAQRFPNLFDGVISRAPANAYTPQFLWYQKTYKQLAKPGAALSTAKIKTISDAVYRKCDALDGVADRIVSRPDLCQFDPAELKCSGAESDACLTDPQIDSARTFYAATNIANGSYTWPGFPYGGEEQQGTPTHMWGGAISKLLMDGFIRYFVAQDPMVDPLTLEPEHYTARLNQLVTMIDAVNPDLTQFRARGGKLILWTGLTDWLITANNATDYYTKVVTHAGGQAEADKFVEYFTAPGVNHCAGGTGADTVDLVGPMFDWIEKGVPPSQAGMVATQSTPLPNEKPVKRPLCKYPQYARYNGMGDPTEDSSFTCVTP</sequence>
<evidence type="ECO:0000256" key="6">
    <source>
        <dbReference type="ARBA" id="ARBA00022837"/>
    </source>
</evidence>
<evidence type="ECO:0000256" key="7">
    <source>
        <dbReference type="ARBA" id="ARBA00023157"/>
    </source>
</evidence>
<keyword evidence="3" id="KW-0479">Metal-binding</keyword>
<gene>
    <name evidence="8" type="ORF">CT19425_MP70089</name>
</gene>
<evidence type="ECO:0000256" key="1">
    <source>
        <dbReference type="ARBA" id="ARBA00006249"/>
    </source>
</evidence>
<evidence type="ECO:0000313" key="8">
    <source>
        <dbReference type="EMBL" id="SPK75929.1"/>
    </source>
</evidence>
<keyword evidence="7" id="KW-1015">Disulfide bond</keyword>
<proteinExistence type="inferred from homology"/>
<evidence type="ECO:0000313" key="9">
    <source>
        <dbReference type="Proteomes" id="UP000255505"/>
    </source>
</evidence>
<dbReference type="Gene3D" id="3.40.50.1820">
    <property type="entry name" value="alpha/beta hydrolase"/>
    <property type="match status" value="1"/>
</dbReference>
<evidence type="ECO:0000256" key="5">
    <source>
        <dbReference type="ARBA" id="ARBA00022801"/>
    </source>
</evidence>
<accession>A0A375IQQ3</accession>